<proteinExistence type="inferred from homology"/>
<evidence type="ECO:0000256" key="1">
    <source>
        <dbReference type="ARBA" id="ARBA00004429"/>
    </source>
</evidence>
<keyword evidence="7 9" id="KW-1133">Transmembrane helix</keyword>
<dbReference type="InterPro" id="IPR035906">
    <property type="entry name" value="MetI-like_sf"/>
</dbReference>
<dbReference type="InterPro" id="IPR000515">
    <property type="entry name" value="MetI-like"/>
</dbReference>
<feature type="transmembrane region" description="Helical" evidence="9">
    <location>
        <begin position="124"/>
        <end position="142"/>
    </location>
</feature>
<evidence type="ECO:0000313" key="12">
    <source>
        <dbReference type="Proteomes" id="UP000468901"/>
    </source>
</evidence>
<dbReference type="CDD" id="cd06261">
    <property type="entry name" value="TM_PBP2"/>
    <property type="match status" value="1"/>
</dbReference>
<evidence type="ECO:0000256" key="8">
    <source>
        <dbReference type="ARBA" id="ARBA00023136"/>
    </source>
</evidence>
<feature type="transmembrane region" description="Helical" evidence="9">
    <location>
        <begin position="43"/>
        <end position="63"/>
    </location>
</feature>
<evidence type="ECO:0000256" key="5">
    <source>
        <dbReference type="ARBA" id="ARBA00022692"/>
    </source>
</evidence>
<evidence type="ECO:0000313" key="11">
    <source>
        <dbReference type="EMBL" id="KAB7739747.1"/>
    </source>
</evidence>
<evidence type="ECO:0000256" key="4">
    <source>
        <dbReference type="ARBA" id="ARBA00022475"/>
    </source>
</evidence>
<accession>A0A6N6VKC1</accession>
<name>A0A6N6VKC1_9HYPH</name>
<feature type="transmembrane region" description="Helical" evidence="9">
    <location>
        <begin position="162"/>
        <end position="188"/>
    </location>
</feature>
<comment type="subcellular location">
    <subcellularLocation>
        <location evidence="1">Cell inner membrane</location>
        <topology evidence="1">Multi-pass membrane protein</topology>
    </subcellularLocation>
    <subcellularLocation>
        <location evidence="9">Cell membrane</location>
        <topology evidence="9">Multi-pass membrane protein</topology>
    </subcellularLocation>
</comment>
<feature type="transmembrane region" description="Helical" evidence="9">
    <location>
        <begin position="252"/>
        <end position="271"/>
    </location>
</feature>
<dbReference type="GO" id="GO:0043190">
    <property type="term" value="C:ATP-binding cassette (ABC) transporter complex"/>
    <property type="evidence" value="ECO:0007669"/>
    <property type="project" value="InterPro"/>
</dbReference>
<protein>
    <submittedName>
        <fullName evidence="11">ABC transporter permease subunit</fullName>
    </submittedName>
</protein>
<organism evidence="11 12">
    <name type="scientific">Parvibaculum sedimenti</name>
    <dbReference type="NCBI Taxonomy" id="2608632"/>
    <lineage>
        <taxon>Bacteria</taxon>
        <taxon>Pseudomonadati</taxon>
        <taxon>Pseudomonadota</taxon>
        <taxon>Alphaproteobacteria</taxon>
        <taxon>Hyphomicrobiales</taxon>
        <taxon>Parvibaculaceae</taxon>
        <taxon>Parvibaculum</taxon>
    </lineage>
</organism>
<feature type="transmembrane region" description="Helical" evidence="9">
    <location>
        <begin position="208"/>
        <end position="232"/>
    </location>
</feature>
<dbReference type="InterPro" id="IPR043429">
    <property type="entry name" value="ArtM/GltK/GlnP/TcyL/YhdX-like"/>
</dbReference>
<reference evidence="11 12" key="1">
    <citation type="submission" date="2019-09" db="EMBL/GenBank/DDBJ databases">
        <title>Parvibaculum sedimenti sp. nov., isolated from sediment.</title>
        <authorList>
            <person name="Wang Y."/>
        </authorList>
    </citation>
    <scope>NUCLEOTIDE SEQUENCE [LARGE SCALE GENOMIC DNA]</scope>
    <source>
        <strain evidence="11 12">HXT-9</strain>
    </source>
</reference>
<evidence type="ECO:0000256" key="9">
    <source>
        <dbReference type="RuleBase" id="RU363032"/>
    </source>
</evidence>
<dbReference type="Pfam" id="PF00528">
    <property type="entry name" value="BPD_transp_1"/>
    <property type="match status" value="1"/>
</dbReference>
<dbReference type="SUPFAM" id="SSF161098">
    <property type="entry name" value="MetI-like"/>
    <property type="match status" value="2"/>
</dbReference>
<evidence type="ECO:0000256" key="3">
    <source>
        <dbReference type="ARBA" id="ARBA00022448"/>
    </source>
</evidence>
<dbReference type="Proteomes" id="UP000468901">
    <property type="component" value="Unassembled WGS sequence"/>
</dbReference>
<keyword evidence="6" id="KW-0029">Amino-acid transport</keyword>
<dbReference type="AlphaFoldDB" id="A0A6N6VKC1"/>
<keyword evidence="4" id="KW-1003">Cell membrane</keyword>
<dbReference type="GO" id="GO:0006865">
    <property type="term" value="P:amino acid transport"/>
    <property type="evidence" value="ECO:0007669"/>
    <property type="project" value="UniProtKB-KW"/>
</dbReference>
<dbReference type="InterPro" id="IPR010065">
    <property type="entry name" value="AA_ABC_transptr_permease_3TM"/>
</dbReference>
<evidence type="ECO:0000259" key="10">
    <source>
        <dbReference type="PROSITE" id="PS50928"/>
    </source>
</evidence>
<keyword evidence="5 9" id="KW-0812">Transmembrane</keyword>
<dbReference type="PROSITE" id="PS50928">
    <property type="entry name" value="ABC_TM1"/>
    <property type="match status" value="1"/>
</dbReference>
<dbReference type="PANTHER" id="PTHR30614">
    <property type="entry name" value="MEMBRANE COMPONENT OF AMINO ACID ABC TRANSPORTER"/>
    <property type="match status" value="1"/>
</dbReference>
<comment type="caution">
    <text evidence="11">The sequence shown here is derived from an EMBL/GenBank/DDBJ whole genome shotgun (WGS) entry which is preliminary data.</text>
</comment>
<dbReference type="RefSeq" id="WP_152216402.1">
    <property type="nucleotide sequence ID" value="NZ_WESC01000009.1"/>
</dbReference>
<evidence type="ECO:0000256" key="2">
    <source>
        <dbReference type="ARBA" id="ARBA00010072"/>
    </source>
</evidence>
<keyword evidence="12" id="KW-1185">Reference proteome</keyword>
<keyword evidence="8 9" id="KW-0472">Membrane</keyword>
<sequence>MRWSWNDPHLRALIWQIGALAIVVVTLWYLAATAHENLSRQHIATGFGFLQNTAGFGIVQSLIPYSEEASYGRAFLVGLCNTLLVAALGTVLAVALGFVVGIARLSSNWLVAKLAAAYVETLRNIPLLLQLFFWYFAILQPLPSPRESLTLLPGVFLSNRGIVMPGIGLTGTSLAFFATLIVAVLAALYIARRARARLLATGQRFPAVIVNTVIIIGLPALVWLVGGAPFTLQHAEMGKFDFTGGWRLLPEFLALLLGLTLYTAAFIAEIVRAGIQSVGHGQTEAAHALGLSNGQTLRLVVIPQALRVIIPPLTSQILNLTKNSSLAVAIGYPDLVSVFAGTVLNQTGQAIEVIAITMGVYLVISLATSFAMNLYNARVAIVER</sequence>
<dbReference type="GO" id="GO:0022857">
    <property type="term" value="F:transmembrane transporter activity"/>
    <property type="evidence" value="ECO:0007669"/>
    <property type="project" value="InterPro"/>
</dbReference>
<dbReference type="EMBL" id="WESC01000009">
    <property type="protein sequence ID" value="KAB7739747.1"/>
    <property type="molecule type" value="Genomic_DNA"/>
</dbReference>
<dbReference type="NCBIfam" id="TIGR01726">
    <property type="entry name" value="HEQRo_perm_3TM"/>
    <property type="match status" value="1"/>
</dbReference>
<evidence type="ECO:0000256" key="7">
    <source>
        <dbReference type="ARBA" id="ARBA00022989"/>
    </source>
</evidence>
<comment type="similarity">
    <text evidence="2">Belongs to the binding-protein-dependent transport system permease family. HisMQ subfamily.</text>
</comment>
<feature type="transmembrane region" description="Helical" evidence="9">
    <location>
        <begin position="350"/>
        <end position="375"/>
    </location>
</feature>
<feature type="transmembrane region" description="Helical" evidence="9">
    <location>
        <begin position="75"/>
        <end position="103"/>
    </location>
</feature>
<feature type="transmembrane region" description="Helical" evidence="9">
    <location>
        <begin position="12"/>
        <end position="31"/>
    </location>
</feature>
<dbReference type="Gene3D" id="1.10.3720.10">
    <property type="entry name" value="MetI-like"/>
    <property type="match status" value="2"/>
</dbReference>
<feature type="transmembrane region" description="Helical" evidence="9">
    <location>
        <begin position="326"/>
        <end position="344"/>
    </location>
</feature>
<feature type="domain" description="ABC transmembrane type-1" evidence="10">
    <location>
        <begin position="79"/>
        <end position="372"/>
    </location>
</feature>
<gene>
    <name evidence="11" type="ORF">F2P47_10935</name>
</gene>
<dbReference type="PANTHER" id="PTHR30614:SF37">
    <property type="entry name" value="AMINO-ACID ABC TRANSPORTER PERMEASE PROTEIN YHDX-RELATED"/>
    <property type="match status" value="1"/>
</dbReference>
<evidence type="ECO:0000256" key="6">
    <source>
        <dbReference type="ARBA" id="ARBA00022970"/>
    </source>
</evidence>
<keyword evidence="3 9" id="KW-0813">Transport</keyword>